<reference evidence="1 2" key="1">
    <citation type="submission" date="2017-01" db="EMBL/GenBank/DDBJ databases">
        <authorList>
            <person name="Varghese N."/>
            <person name="Submissions S."/>
        </authorList>
    </citation>
    <scope>NUCLEOTIDE SEQUENCE [LARGE SCALE GENOMIC DNA]</scope>
    <source>
        <strain evidence="1 2">ATCC 23464</strain>
    </source>
</reference>
<keyword evidence="2" id="KW-1185">Reference proteome</keyword>
<dbReference type="Proteomes" id="UP000186666">
    <property type="component" value="Unassembled WGS sequence"/>
</dbReference>
<evidence type="ECO:0000313" key="1">
    <source>
        <dbReference type="EMBL" id="SIQ93540.1"/>
    </source>
</evidence>
<dbReference type="EMBL" id="FTNK01000005">
    <property type="protein sequence ID" value="SIQ93540.1"/>
    <property type="molecule type" value="Genomic_DNA"/>
</dbReference>
<sequence>MTELTEKVEAIIKRRWNLPVKYDFLMLSYIDEAGFHIMNYINRSSISQIPEPLLYTWASITMGAFSAQQGHIEELDDFLGGGETVKLGDTSVTPSKSSGGTIGSAVESAMIGHHADLVRHRKVVW</sequence>
<dbReference type="RefSeq" id="WP_068586914.1">
    <property type="nucleotide sequence ID" value="NZ_FTNK01000005.1"/>
</dbReference>
<proteinExistence type="predicted"/>
<comment type="caution">
    <text evidence="1">The sequence shown here is derived from an EMBL/GenBank/DDBJ whole genome shotgun (WGS) entry which is preliminary data.</text>
</comment>
<name>A0ABY1JX84_9BACL</name>
<protein>
    <submittedName>
        <fullName evidence="1">Uncharacterized protein</fullName>
    </submittedName>
</protein>
<gene>
    <name evidence="1" type="ORF">SAMN05421578_105122</name>
</gene>
<evidence type="ECO:0000313" key="2">
    <source>
        <dbReference type="Proteomes" id="UP000186666"/>
    </source>
</evidence>
<accession>A0ABY1JX84</accession>
<organism evidence="1 2">
    <name type="scientific">Paenibacillus macquariensis</name>
    <dbReference type="NCBI Taxonomy" id="948756"/>
    <lineage>
        <taxon>Bacteria</taxon>
        <taxon>Bacillati</taxon>
        <taxon>Bacillota</taxon>
        <taxon>Bacilli</taxon>
        <taxon>Bacillales</taxon>
        <taxon>Paenibacillaceae</taxon>
        <taxon>Paenibacillus</taxon>
    </lineage>
</organism>